<gene>
    <name evidence="1" type="ORF">C9J47_05870</name>
</gene>
<proteinExistence type="predicted"/>
<organism evidence="1 2">
    <name type="scientific">Photobacterium indicum</name>
    <dbReference type="NCBI Taxonomy" id="81447"/>
    <lineage>
        <taxon>Bacteria</taxon>
        <taxon>Pseudomonadati</taxon>
        <taxon>Pseudomonadota</taxon>
        <taxon>Gammaproteobacteria</taxon>
        <taxon>Vibrionales</taxon>
        <taxon>Vibrionaceae</taxon>
        <taxon>Photobacterium</taxon>
    </lineage>
</organism>
<dbReference type="EMBL" id="PYOC01000001">
    <property type="protein sequence ID" value="PSV50075.1"/>
    <property type="molecule type" value="Genomic_DNA"/>
</dbReference>
<evidence type="ECO:0000313" key="1">
    <source>
        <dbReference type="EMBL" id="PSV50075.1"/>
    </source>
</evidence>
<sequence>MTPKSLTDTILSLKQHTAQIIEISNQSSDDVIPHDIREMALTELLEIEHTIEHIEHIKASLNTAINALDTDNKYLLKDALFSAMHAINHQSPVRSFDKYESAPSLAG</sequence>
<comment type="caution">
    <text evidence="1">The sequence shown here is derived from an EMBL/GenBank/DDBJ whole genome shotgun (WGS) entry which is preliminary data.</text>
</comment>
<dbReference type="Proteomes" id="UP000241803">
    <property type="component" value="Unassembled WGS sequence"/>
</dbReference>
<dbReference type="RefSeq" id="WP_107252660.1">
    <property type="nucleotide sequence ID" value="NZ_PYOC01000001.1"/>
</dbReference>
<evidence type="ECO:0000313" key="2">
    <source>
        <dbReference type="Proteomes" id="UP000241803"/>
    </source>
</evidence>
<reference evidence="1 2" key="1">
    <citation type="submission" date="2018-03" db="EMBL/GenBank/DDBJ databases">
        <title>Whole genome sequencing of Histamine producing bacteria.</title>
        <authorList>
            <person name="Butler K."/>
        </authorList>
    </citation>
    <scope>NUCLEOTIDE SEQUENCE [LARGE SCALE GENOMIC DNA]</scope>
    <source>
        <strain evidence="1 2">ATCC 19614</strain>
    </source>
</reference>
<keyword evidence="2" id="KW-1185">Reference proteome</keyword>
<protein>
    <submittedName>
        <fullName evidence="1">Uncharacterized protein</fullName>
    </submittedName>
</protein>
<dbReference type="AlphaFoldDB" id="A0A2T3LFB2"/>
<accession>A0A2T3LFB2</accession>
<name>A0A2T3LFB2_9GAMM</name>